<proteinExistence type="predicted"/>
<organism evidence="1 2">
    <name type="scientific">Enterococcus larvae</name>
    <dbReference type="NCBI Taxonomy" id="2794352"/>
    <lineage>
        <taxon>Bacteria</taxon>
        <taxon>Bacillati</taxon>
        <taxon>Bacillota</taxon>
        <taxon>Bacilli</taxon>
        <taxon>Lactobacillales</taxon>
        <taxon>Enterococcaceae</taxon>
        <taxon>Enterococcus</taxon>
    </lineage>
</organism>
<dbReference type="EMBL" id="JAEDXU010000009">
    <property type="protein sequence ID" value="MBP1047760.1"/>
    <property type="molecule type" value="Genomic_DNA"/>
</dbReference>
<accession>A0ABS4CME5</accession>
<name>A0ABS4CME5_9ENTE</name>
<sequence>MGMKVYVVGEGLPYDVRFDVRKILADDTIRLLPDVKLFPIYCPACGRTQSNFFVHLGSRYGQVGELNCDSCGRLISVTDHDNRVDSIRFNQTEFFFPELYKTDWLYLKQLEEQQDISLNAVFEQYEGLHALSMDEARHLIEQAIGMRTSGNQEFITDTRITKLPITVNRWIELLSKCGVKNSYLERLQ</sequence>
<dbReference type="RefSeq" id="WP_209558538.1">
    <property type="nucleotide sequence ID" value="NZ_JAEDXU010000009.1"/>
</dbReference>
<dbReference type="Proteomes" id="UP000673375">
    <property type="component" value="Unassembled WGS sequence"/>
</dbReference>
<protein>
    <submittedName>
        <fullName evidence="1">Uncharacterized protein</fullName>
    </submittedName>
</protein>
<gene>
    <name evidence="1" type="ORF">I6N96_15835</name>
</gene>
<evidence type="ECO:0000313" key="2">
    <source>
        <dbReference type="Proteomes" id="UP000673375"/>
    </source>
</evidence>
<comment type="caution">
    <text evidence="1">The sequence shown here is derived from an EMBL/GenBank/DDBJ whole genome shotgun (WGS) entry which is preliminary data.</text>
</comment>
<evidence type="ECO:0000313" key="1">
    <source>
        <dbReference type="EMBL" id="MBP1047760.1"/>
    </source>
</evidence>
<reference evidence="1 2" key="1">
    <citation type="submission" date="2020-12" db="EMBL/GenBank/DDBJ databases">
        <title>Vagococcus allomyrinae sp. nov. and Enterococcus lavae sp. nov., isolated from the larvae of Allomyrina dichotoma.</title>
        <authorList>
            <person name="Lee S.D."/>
        </authorList>
    </citation>
    <scope>NUCLEOTIDE SEQUENCE [LARGE SCALE GENOMIC DNA]</scope>
    <source>
        <strain evidence="1 2">BWM-S5</strain>
    </source>
</reference>
<keyword evidence="2" id="KW-1185">Reference proteome</keyword>